<evidence type="ECO:0008006" key="2">
    <source>
        <dbReference type="Google" id="ProtNLM"/>
    </source>
</evidence>
<protein>
    <recommendedName>
        <fullName evidence="2">Rubrerythrin diiron-binding domain-containing protein</fullName>
    </recommendedName>
</protein>
<organism evidence="1">
    <name type="scientific">Thermodesulfovibrio obliviosus</name>
    <dbReference type="NCBI Taxonomy" id="3118332"/>
    <lineage>
        <taxon>Bacteria</taxon>
        <taxon>Pseudomonadati</taxon>
        <taxon>Nitrospirota</taxon>
        <taxon>Thermodesulfovibrionia</taxon>
        <taxon>Thermodesulfovibrionales</taxon>
        <taxon>Thermodesulfovibrionaceae</taxon>
        <taxon>Thermodesulfovibrio</taxon>
    </lineage>
</organism>
<gene>
    <name evidence="1" type="ORF">V4D31_06140</name>
</gene>
<dbReference type="EMBL" id="CP144374">
    <property type="protein sequence ID" value="XCH47925.1"/>
    <property type="molecule type" value="Genomic_DNA"/>
</dbReference>
<reference evidence="1" key="1">
    <citation type="submission" date="2024-01" db="EMBL/GenBank/DDBJ databases">
        <title>The first autotrophic representatives of the genus Thermodesulfovibrio.</title>
        <authorList>
            <person name="Maltseva A.I."/>
            <person name="Elcheninov A.G."/>
            <person name="Kublanov I.V."/>
            <person name="Lebedinsky A.V."/>
            <person name="Frolov E.N."/>
        </authorList>
    </citation>
    <scope>NUCLEOTIDE SEQUENCE</scope>
    <source>
        <strain evidence="1">3462-1</strain>
    </source>
</reference>
<accession>A0AAU8GZI5</accession>
<name>A0AAU8GZI5_9BACT</name>
<proteinExistence type="predicted"/>
<dbReference type="KEGG" id="tob:V4D31_06140"/>
<sequence length="42" mass="4935">MFMTIAEDEKNHIKVIEKALEGLEIPADTLSCKQIMVYYRYV</sequence>
<dbReference type="RefSeq" id="WP_353685582.1">
    <property type="nucleotide sequence ID" value="NZ_CP144374.1"/>
</dbReference>
<dbReference type="AlphaFoldDB" id="A0AAU8GZI5"/>
<evidence type="ECO:0000313" key="1">
    <source>
        <dbReference type="EMBL" id="XCH47925.1"/>
    </source>
</evidence>